<dbReference type="Pfam" id="PF02775">
    <property type="entry name" value="TPP_enzyme_C"/>
    <property type="match status" value="1"/>
</dbReference>
<evidence type="ECO:0000256" key="13">
    <source>
        <dbReference type="ARBA" id="ARBA00048332"/>
    </source>
</evidence>
<dbReference type="PANTHER" id="PTHR43710">
    <property type="entry name" value="2-HYDROXYACYL-COA LYASE"/>
    <property type="match status" value="1"/>
</dbReference>
<dbReference type="EMBL" id="CACRUT010000008">
    <property type="protein sequence ID" value="VYT92447.1"/>
    <property type="molecule type" value="Genomic_DNA"/>
</dbReference>
<dbReference type="InterPro" id="IPR045025">
    <property type="entry name" value="HACL1-like"/>
</dbReference>
<evidence type="ECO:0000259" key="16">
    <source>
        <dbReference type="Pfam" id="PF02775"/>
    </source>
</evidence>
<evidence type="ECO:0000256" key="6">
    <source>
        <dbReference type="ARBA" id="ARBA00022485"/>
    </source>
</evidence>
<evidence type="ECO:0000256" key="7">
    <source>
        <dbReference type="ARBA" id="ARBA00022723"/>
    </source>
</evidence>
<evidence type="ECO:0000256" key="2">
    <source>
        <dbReference type="ARBA" id="ARBA00011238"/>
    </source>
</evidence>
<dbReference type="CDD" id="cd07034">
    <property type="entry name" value="TPP_PYR_PFOR_IOR-alpha_like"/>
    <property type="match status" value="1"/>
</dbReference>
<dbReference type="Gene3D" id="3.40.50.970">
    <property type="match status" value="2"/>
</dbReference>
<dbReference type="FunFam" id="3.40.50.970:FF:000039">
    <property type="entry name" value="Indolepyruvate oxidoreductase subunit IorA"/>
    <property type="match status" value="1"/>
</dbReference>
<evidence type="ECO:0000256" key="1">
    <source>
        <dbReference type="ARBA" id="ARBA00002995"/>
    </source>
</evidence>
<dbReference type="AlphaFoldDB" id="A0A6N3API5"/>
<evidence type="ECO:0000256" key="5">
    <source>
        <dbReference type="ARBA" id="ARBA00022448"/>
    </source>
</evidence>
<keyword evidence="5 14" id="KW-0813">Transport</keyword>
<reference evidence="17" key="1">
    <citation type="submission" date="2019-11" db="EMBL/GenBank/DDBJ databases">
        <authorList>
            <person name="Feng L."/>
        </authorList>
    </citation>
    <scope>NUCLEOTIDE SEQUENCE</scope>
    <source>
        <strain evidence="17">PclaraLFYP37</strain>
    </source>
</reference>
<evidence type="ECO:0000256" key="11">
    <source>
        <dbReference type="ARBA" id="ARBA00023014"/>
    </source>
</evidence>
<comment type="subunit">
    <text evidence="2">Heterodimer of the IorA and IorB subunits.</text>
</comment>
<dbReference type="GO" id="GO:0044281">
    <property type="term" value="P:small molecule metabolic process"/>
    <property type="evidence" value="ECO:0007669"/>
    <property type="project" value="UniProtKB-ARBA"/>
</dbReference>
<evidence type="ECO:0000259" key="15">
    <source>
        <dbReference type="Pfam" id="PF01855"/>
    </source>
</evidence>
<keyword evidence="11 14" id="KW-0411">Iron-sulfur</keyword>
<dbReference type="Pfam" id="PF01855">
    <property type="entry name" value="POR_N"/>
    <property type="match status" value="1"/>
</dbReference>
<dbReference type="InterPro" id="IPR029061">
    <property type="entry name" value="THDP-binding"/>
</dbReference>
<dbReference type="CDD" id="cd02008">
    <property type="entry name" value="TPP_IOR_alpha"/>
    <property type="match status" value="1"/>
</dbReference>
<keyword evidence="6 14" id="KW-0004">4Fe-4S</keyword>
<dbReference type="GO" id="GO:0030976">
    <property type="term" value="F:thiamine pyrophosphate binding"/>
    <property type="evidence" value="ECO:0007669"/>
    <property type="project" value="InterPro"/>
</dbReference>
<dbReference type="PANTHER" id="PTHR43710:SF5">
    <property type="entry name" value="INDOLEPYRUVATE FERREDOXIN OXIDOREDUCTASE ALPHA SUBUNIT"/>
    <property type="match status" value="1"/>
</dbReference>
<feature type="domain" description="Pyruvate flavodoxin/ferredoxin oxidoreductase pyrimidine binding" evidence="15">
    <location>
        <begin position="15"/>
        <end position="185"/>
    </location>
</feature>
<evidence type="ECO:0000256" key="4">
    <source>
        <dbReference type="ARBA" id="ARBA00017710"/>
    </source>
</evidence>
<accession>A0A6N3API5</accession>
<evidence type="ECO:0000256" key="9">
    <source>
        <dbReference type="ARBA" id="ARBA00023002"/>
    </source>
</evidence>
<proteinExistence type="predicted"/>
<dbReference type="InterPro" id="IPR017721">
    <property type="entry name" value="IorA"/>
</dbReference>
<keyword evidence="7 14" id="KW-0479">Metal-binding</keyword>
<comment type="cofactor">
    <cofactor evidence="14">
        <name>[4Fe-4S] cluster</name>
        <dbReference type="ChEBI" id="CHEBI:49883"/>
    </cofactor>
    <text evidence="14">Binds 2 [4Fe-4S] clusters. In this family the first cluster has a non-standard and varying [4Fe-4S] binding motif CX(2)CX(2)CX(4-5)CP.</text>
</comment>
<evidence type="ECO:0000313" key="17">
    <source>
        <dbReference type="EMBL" id="VYT92447.1"/>
    </source>
</evidence>
<keyword evidence="8 14" id="KW-0249">Electron transport</keyword>
<evidence type="ECO:0000256" key="10">
    <source>
        <dbReference type="ARBA" id="ARBA00023004"/>
    </source>
</evidence>
<dbReference type="PIRSF" id="PIRSF006439">
    <property type="entry name" value="Indolepyruvate_ferr_oxidored"/>
    <property type="match status" value="1"/>
</dbReference>
<gene>
    <name evidence="17" type="ORF">PCLFYP37_01488</name>
</gene>
<evidence type="ECO:0000256" key="3">
    <source>
        <dbReference type="ARBA" id="ARBA00012812"/>
    </source>
</evidence>
<sequence length="537" mass="58394">MEKKLLLGDEAIALGAIHAGIRGVYAYPGTPSTEITEYIQRHPLARARGLHSTWCTNEKTAVEAALGASYAGARVIACMKHVGLNVAADAFVNAAITGVNGGMIVVVADDPSMHSSQNEQDSRFYGKFSMITTLEPSTQQEAYDMMQYGFELSEREKLPVLMRIVMRLAHSRAAVTVKEEAEEVRALPCAKDPASWVLLPANSRRKYAALVEQQPRLEQAAAEAPYTRYEQASGEKPVGILACGIGYNYVTEVREAAEKFNILKITQYPLPADLVRRLAADSREILVVEDGQPFAEELVRGMLSADYPVRGRLTGDLPRTGELTPDSVAAAMGHRPERYFEAPKNVVGRPPALCQGCGHRDVYTALNEVVKEYPDARVFADIGCYTLGALPPFRAIDTCLDMGASITMAKGAADAGVFPAIAVIGDSTFTHSGMTGLLDAVNDKAQITVIISDNLTTAMTGGQDSAGTNKFEAICLGLGVEPEHVRVVVPLPKNMDEITRILREEIEYKGVSVIIPRRECIQTLNRKLKQKRAEKKA</sequence>
<comment type="catalytic activity">
    <reaction evidence="13 14">
        <text>indole-3-pyruvate + 2 oxidized [2Fe-2S]-[ferredoxin] + CoA = (indol-3-yl)acetyl-CoA + 2 reduced [2Fe-2S]-[ferredoxin] + CO2 + H(+)</text>
        <dbReference type="Rhea" id="RHEA:12645"/>
        <dbReference type="Rhea" id="RHEA-COMP:10000"/>
        <dbReference type="Rhea" id="RHEA-COMP:10001"/>
        <dbReference type="ChEBI" id="CHEBI:15378"/>
        <dbReference type="ChEBI" id="CHEBI:16526"/>
        <dbReference type="ChEBI" id="CHEBI:17640"/>
        <dbReference type="ChEBI" id="CHEBI:33737"/>
        <dbReference type="ChEBI" id="CHEBI:33738"/>
        <dbReference type="ChEBI" id="CHEBI:57271"/>
        <dbReference type="ChEBI" id="CHEBI:57287"/>
        <dbReference type="EC" id="1.2.7.8"/>
    </reaction>
</comment>
<evidence type="ECO:0000256" key="14">
    <source>
        <dbReference type="PIRNR" id="PIRNR006439"/>
    </source>
</evidence>
<protein>
    <recommendedName>
        <fullName evidence="4 14">Indolepyruvate oxidoreductase subunit IorA</fullName>
        <shortName evidence="14">IOR</shortName>
        <ecNumber evidence="3 14">1.2.7.8</ecNumber>
    </recommendedName>
    <alternativeName>
        <fullName evidence="12 14">Indolepyruvate ferredoxin oxidoreductase subunit alpha</fullName>
    </alternativeName>
</protein>
<keyword evidence="10 14" id="KW-0408">Iron</keyword>
<dbReference type="InterPro" id="IPR002880">
    <property type="entry name" value="Pyrv_Fd/Flavodoxin_OxRdtase_N"/>
</dbReference>
<dbReference type="InterPro" id="IPR009014">
    <property type="entry name" value="Transketo_C/PFOR_II"/>
</dbReference>
<name>A0A6N3API5_9BACT</name>
<keyword evidence="9 14" id="KW-0560">Oxidoreductase</keyword>
<dbReference type="RefSeq" id="WP_412442226.1">
    <property type="nucleotide sequence ID" value="NZ_CACRUT010000008.1"/>
</dbReference>
<dbReference type="InterPro" id="IPR011766">
    <property type="entry name" value="TPP_enzyme_TPP-bd"/>
</dbReference>
<organism evidence="17">
    <name type="scientific">Paraprevotella clara</name>
    <dbReference type="NCBI Taxonomy" id="454154"/>
    <lineage>
        <taxon>Bacteria</taxon>
        <taxon>Pseudomonadati</taxon>
        <taxon>Bacteroidota</taxon>
        <taxon>Bacteroidia</taxon>
        <taxon>Bacteroidales</taxon>
        <taxon>Prevotellaceae</taxon>
        <taxon>Paraprevotella</taxon>
    </lineage>
</organism>
<dbReference type="SUPFAM" id="SSF52518">
    <property type="entry name" value="Thiamin diphosphate-binding fold (THDP-binding)"/>
    <property type="match status" value="2"/>
</dbReference>
<dbReference type="SUPFAM" id="SSF52922">
    <property type="entry name" value="TK C-terminal domain-like"/>
    <property type="match status" value="1"/>
</dbReference>
<feature type="domain" description="Thiamine pyrophosphate enzyme TPP-binding" evidence="16">
    <location>
        <begin position="381"/>
        <end position="514"/>
    </location>
</feature>
<dbReference type="GO" id="GO:0051539">
    <property type="term" value="F:4 iron, 4 sulfur cluster binding"/>
    <property type="evidence" value="ECO:0007669"/>
    <property type="project" value="UniProtKB-UniRule"/>
</dbReference>
<evidence type="ECO:0000256" key="8">
    <source>
        <dbReference type="ARBA" id="ARBA00022982"/>
    </source>
</evidence>
<dbReference type="EC" id="1.2.7.8" evidence="3 14"/>
<dbReference type="GO" id="GO:0043805">
    <property type="term" value="F:indolepyruvate ferredoxin oxidoreductase activity"/>
    <property type="evidence" value="ECO:0007669"/>
    <property type="project" value="UniProtKB-UniRule"/>
</dbReference>
<evidence type="ECO:0000256" key="12">
    <source>
        <dbReference type="ARBA" id="ARBA00030514"/>
    </source>
</evidence>
<dbReference type="GO" id="GO:0046872">
    <property type="term" value="F:metal ion binding"/>
    <property type="evidence" value="ECO:0007669"/>
    <property type="project" value="UniProtKB-UniRule"/>
</dbReference>
<comment type="function">
    <text evidence="1 14">Catalyzes the ferredoxin-dependent oxidative decarboxylation of arylpyruvates.</text>
</comment>